<feature type="region of interest" description="Disordered" evidence="5">
    <location>
        <begin position="115"/>
        <end position="184"/>
    </location>
</feature>
<evidence type="ECO:0000256" key="1">
    <source>
        <dbReference type="ARBA" id="ARBA00022723"/>
    </source>
</evidence>
<dbReference type="InterPro" id="IPR047134">
    <property type="entry name" value="RNF4"/>
</dbReference>
<gene>
    <name evidence="7" type="ORF">HYALB_00008772</name>
</gene>
<dbReference type="Gene3D" id="3.30.40.10">
    <property type="entry name" value="Zinc/RING finger domain, C3HC4 (zinc finger)"/>
    <property type="match status" value="1"/>
</dbReference>
<evidence type="ECO:0000313" key="8">
    <source>
        <dbReference type="Proteomes" id="UP000701801"/>
    </source>
</evidence>
<dbReference type="GO" id="GO:0008270">
    <property type="term" value="F:zinc ion binding"/>
    <property type="evidence" value="ECO:0007669"/>
    <property type="project" value="UniProtKB-KW"/>
</dbReference>
<evidence type="ECO:0000256" key="5">
    <source>
        <dbReference type="SAM" id="MobiDB-lite"/>
    </source>
</evidence>
<evidence type="ECO:0000259" key="6">
    <source>
        <dbReference type="PROSITE" id="PS50089"/>
    </source>
</evidence>
<feature type="compositionally biased region" description="Low complexity" evidence="5">
    <location>
        <begin position="155"/>
        <end position="169"/>
    </location>
</feature>
<dbReference type="PANTHER" id="PTHR23041">
    <property type="entry name" value="RING FINGER DOMAIN-CONTAINING"/>
    <property type="match status" value="1"/>
</dbReference>
<evidence type="ECO:0000256" key="2">
    <source>
        <dbReference type="ARBA" id="ARBA00022771"/>
    </source>
</evidence>
<dbReference type="EMBL" id="CAJVRM010000065">
    <property type="protein sequence ID" value="CAG8973180.1"/>
    <property type="molecule type" value="Genomic_DNA"/>
</dbReference>
<dbReference type="OrthoDB" id="6270329at2759"/>
<dbReference type="SUPFAM" id="SSF57850">
    <property type="entry name" value="RING/U-box"/>
    <property type="match status" value="1"/>
</dbReference>
<proteinExistence type="predicted"/>
<sequence>MPDPAMYGALSFAGSSPSATAATNAPAPAPAPGSISRGPAASNHANFNLDLDNSSSQNFLHHSYNHTTAANTDTDTNTNTIDPFYDLDDLTLAPIANPDADALRELPHFYNNFGSASVSRPSSPLPVTLTSNVSSNSAPQQQHHEDEAHQPPPSNQQQAQSQAIPQPIQELPSPPQYNVSPDSFNDLFIPADDLDFDISEYFELDNTTSRDSVTSMPTRTNTRRTSRPISLNLDNFIDLTSGDDLFPPSPVWPPSGGRERMGLDVDIVPRGARKRRAEEATTGSSTKKTRVSGRPSLTLKREGSSIPLDAQVIDLVDIEGSDYDEKLKEREKEEREEKEEKEESIKRSNLEEATRDVKLSEFNCIICMDEPTDLTITHCGHLFCGMCLHQALHAGDKKCCPVCRTAISMSYTGRGEVKKPNKHGVFHLEMKVIKRKKKVNKGKQPMRYQG</sequence>
<evidence type="ECO:0000256" key="4">
    <source>
        <dbReference type="PROSITE-ProRule" id="PRU00175"/>
    </source>
</evidence>
<dbReference type="Proteomes" id="UP000701801">
    <property type="component" value="Unassembled WGS sequence"/>
</dbReference>
<feature type="region of interest" description="Disordered" evidence="5">
    <location>
        <begin position="326"/>
        <end position="349"/>
    </location>
</feature>
<dbReference type="PANTHER" id="PTHR23041:SF78">
    <property type="entry name" value="E3 UBIQUITIN-PROTEIN LIGASE RNF4"/>
    <property type="match status" value="1"/>
</dbReference>
<dbReference type="PROSITE" id="PS50089">
    <property type="entry name" value="ZF_RING_2"/>
    <property type="match status" value="1"/>
</dbReference>
<feature type="domain" description="RING-type" evidence="6">
    <location>
        <begin position="364"/>
        <end position="404"/>
    </location>
</feature>
<keyword evidence="2 4" id="KW-0863">Zinc-finger</keyword>
<evidence type="ECO:0000313" key="7">
    <source>
        <dbReference type="EMBL" id="CAG8973180.1"/>
    </source>
</evidence>
<dbReference type="Pfam" id="PF13920">
    <property type="entry name" value="zf-C3HC4_3"/>
    <property type="match status" value="1"/>
</dbReference>
<dbReference type="AlphaFoldDB" id="A0A9N9LHF0"/>
<comment type="caution">
    <text evidence="7">The sequence shown here is derived from an EMBL/GenBank/DDBJ whole genome shotgun (WGS) entry which is preliminary data.</text>
</comment>
<organism evidence="7 8">
    <name type="scientific">Hymenoscyphus albidus</name>
    <dbReference type="NCBI Taxonomy" id="595503"/>
    <lineage>
        <taxon>Eukaryota</taxon>
        <taxon>Fungi</taxon>
        <taxon>Dikarya</taxon>
        <taxon>Ascomycota</taxon>
        <taxon>Pezizomycotina</taxon>
        <taxon>Leotiomycetes</taxon>
        <taxon>Helotiales</taxon>
        <taxon>Helotiaceae</taxon>
        <taxon>Hymenoscyphus</taxon>
    </lineage>
</organism>
<accession>A0A9N9LHF0</accession>
<feature type="region of interest" description="Disordered" evidence="5">
    <location>
        <begin position="272"/>
        <end position="300"/>
    </location>
</feature>
<feature type="compositionally biased region" description="Basic and acidic residues" evidence="5">
    <location>
        <begin position="326"/>
        <end position="335"/>
    </location>
</feature>
<feature type="compositionally biased region" description="Low complexity" evidence="5">
    <location>
        <begin position="13"/>
        <end position="42"/>
    </location>
</feature>
<name>A0A9N9LHF0_9HELO</name>
<protein>
    <recommendedName>
        <fullName evidence="6">RING-type domain-containing protein</fullName>
    </recommendedName>
</protein>
<feature type="compositionally biased region" description="Polar residues" evidence="5">
    <location>
        <begin position="128"/>
        <end position="141"/>
    </location>
</feature>
<dbReference type="PROSITE" id="PS00518">
    <property type="entry name" value="ZF_RING_1"/>
    <property type="match status" value="1"/>
</dbReference>
<keyword evidence="8" id="KW-1185">Reference proteome</keyword>
<keyword evidence="1" id="KW-0479">Metal-binding</keyword>
<dbReference type="InterPro" id="IPR017907">
    <property type="entry name" value="Znf_RING_CS"/>
</dbReference>
<feature type="region of interest" description="Disordered" evidence="5">
    <location>
        <begin position="12"/>
        <end position="49"/>
    </location>
</feature>
<dbReference type="SMART" id="SM00184">
    <property type="entry name" value="RING"/>
    <property type="match status" value="1"/>
</dbReference>
<keyword evidence="3" id="KW-0862">Zinc</keyword>
<evidence type="ECO:0000256" key="3">
    <source>
        <dbReference type="ARBA" id="ARBA00022833"/>
    </source>
</evidence>
<reference evidence="7" key="1">
    <citation type="submission" date="2021-07" db="EMBL/GenBank/DDBJ databases">
        <authorList>
            <person name="Durling M."/>
        </authorList>
    </citation>
    <scope>NUCLEOTIDE SEQUENCE</scope>
</reference>
<dbReference type="InterPro" id="IPR013083">
    <property type="entry name" value="Znf_RING/FYVE/PHD"/>
</dbReference>
<dbReference type="InterPro" id="IPR001841">
    <property type="entry name" value="Znf_RING"/>
</dbReference>